<sequence length="47" mass="5515">SNISKSITATWQTKSISRRTQWPPLPQRLSMAVLFSWPEQDRHVVCF</sequence>
<proteinExistence type="predicted"/>
<keyword evidence="2" id="KW-1185">Reference proteome</keyword>
<reference evidence="1 2" key="1">
    <citation type="submission" date="2019-10" db="EMBL/GenBank/DDBJ databases">
        <title>Assembly and Annotation for the nematode Trichostrongylus colubriformis.</title>
        <authorList>
            <person name="Martin J."/>
        </authorList>
    </citation>
    <scope>NUCLEOTIDE SEQUENCE [LARGE SCALE GENOMIC DNA]</scope>
    <source>
        <strain evidence="1">G859</strain>
        <tissue evidence="1">Whole worm</tissue>
    </source>
</reference>
<accession>A0AAN8ERJ6</accession>
<organism evidence="1 2">
    <name type="scientific">Trichostrongylus colubriformis</name>
    <name type="common">Black scour worm</name>
    <dbReference type="NCBI Taxonomy" id="6319"/>
    <lineage>
        <taxon>Eukaryota</taxon>
        <taxon>Metazoa</taxon>
        <taxon>Ecdysozoa</taxon>
        <taxon>Nematoda</taxon>
        <taxon>Chromadorea</taxon>
        <taxon>Rhabditida</taxon>
        <taxon>Rhabditina</taxon>
        <taxon>Rhabditomorpha</taxon>
        <taxon>Strongyloidea</taxon>
        <taxon>Trichostrongylidae</taxon>
        <taxon>Trichostrongylus</taxon>
    </lineage>
</organism>
<comment type="caution">
    <text evidence="1">The sequence shown here is derived from an EMBL/GenBank/DDBJ whole genome shotgun (WGS) entry which is preliminary data.</text>
</comment>
<evidence type="ECO:0000313" key="2">
    <source>
        <dbReference type="Proteomes" id="UP001331761"/>
    </source>
</evidence>
<dbReference type="AlphaFoldDB" id="A0AAN8ERJ6"/>
<name>A0AAN8ERJ6_TRICO</name>
<protein>
    <submittedName>
        <fullName evidence="1">Uncharacterized protein</fullName>
    </submittedName>
</protein>
<gene>
    <name evidence="1" type="ORF">GCK32_021025</name>
</gene>
<dbReference type="EMBL" id="WIXE01024614">
    <property type="protein sequence ID" value="KAK5965460.1"/>
    <property type="molecule type" value="Genomic_DNA"/>
</dbReference>
<evidence type="ECO:0000313" key="1">
    <source>
        <dbReference type="EMBL" id="KAK5965460.1"/>
    </source>
</evidence>
<dbReference type="Proteomes" id="UP001331761">
    <property type="component" value="Unassembled WGS sequence"/>
</dbReference>
<feature type="non-terminal residue" evidence="1">
    <location>
        <position position="1"/>
    </location>
</feature>